<name>A0A850P201_9PROT</name>
<sequence>MGLNATWLQLGSGDYERELHVDVRQLLKVTGNRPDEWVTSNAANLLITHQPASWLHPNRPSTWENDINPPGRFDVHLFGHMHQPDVSSVKHGGGFGRVDVQAASLFGLERYGDGLERIQGYSLSEIDVSSNNRILTSWPRRLITTTSGRCKLDRDTEQDLDEATGSFTIPYEVEVKCQVSVSATAAPQTMPPAIPQMELSPQTSFGLSAIRFATGDVRAHRKVRRVEQETCLHAFSSKRVIWLAADWGMGTEGFIGSILDKLGVPEDHIFSLDFSAFRKRDAFYDALQTRLNATFPQICEAISEIGPSILILNDVDLSAELHQPGLEREIEILAETVADFADEAFVVIGSRRHPRNARYPVVELKPLDEADVAIYAVESEIGDFHYGKPDAASKLFRHTDGVPTRIDDALRDLEIISLRDLITANPDFGETGGVTSGAPQALVDSVLELKRSKDRSEQRAYELLLALAALPQGEQLTRLKRFLGVHPFGPMHARALLERSLIQTVGLPTLDASADSADKALVVPRPVRDHVRETMDPEIAWATDRKALDLYFGEDWTSGSILNSPTGKRIRTAFCDGYEMQNASTLILRCARRSLDTGEQVEIQATIRLALSFIEGLITGHHFRAAAGLCEDVLQLLGDYGGYVKEQAKFNYEYGRSLRMIGRVKEARDVLQALDEVHLSKTQKQQAALNLALCFESLGDEAAAAETAERTIAIDRHTTPALQAKVIIAEQIQDEDAREAALRKYLRTAESKKAHVLANNIRLEIARGGNKNSNSNLKILQDMSKQAKIDGDYYNSVRAIVTLAEFPGSELIMSAEEKTRLVEAYHFLYNERLFGLFDRCHDALWRVFEHAGNRANLLHLFRRSSFIWRLNGREDVEAKYLAKLMKIVHDLISLGLTQANRDGVYLVVRITVVTGTAISDLAKKKLGPQDK</sequence>
<dbReference type="InterPro" id="IPR011990">
    <property type="entry name" value="TPR-like_helical_dom_sf"/>
</dbReference>
<evidence type="ECO:0008006" key="3">
    <source>
        <dbReference type="Google" id="ProtNLM"/>
    </source>
</evidence>
<reference evidence="1 2" key="1">
    <citation type="submission" date="2020-06" db="EMBL/GenBank/DDBJ databases">
        <title>Description of novel acetic acid bacteria.</title>
        <authorList>
            <person name="Sombolestani A."/>
        </authorList>
    </citation>
    <scope>NUCLEOTIDE SEQUENCE [LARGE SCALE GENOMIC DNA]</scope>
    <source>
        <strain evidence="1 2">LMG 25</strain>
    </source>
</reference>
<comment type="caution">
    <text evidence="1">The sequence shown here is derived from an EMBL/GenBank/DDBJ whole genome shotgun (WGS) entry which is preliminary data.</text>
</comment>
<dbReference type="AlphaFoldDB" id="A0A850P201"/>
<organism evidence="1 2">
    <name type="scientific">Komagataeibacter swingsii</name>
    <dbReference type="NCBI Taxonomy" id="215220"/>
    <lineage>
        <taxon>Bacteria</taxon>
        <taxon>Pseudomonadati</taxon>
        <taxon>Pseudomonadota</taxon>
        <taxon>Alphaproteobacteria</taxon>
        <taxon>Acetobacterales</taxon>
        <taxon>Acetobacteraceae</taxon>
        <taxon>Komagataeibacter</taxon>
    </lineage>
</organism>
<evidence type="ECO:0000313" key="1">
    <source>
        <dbReference type="EMBL" id="NVN38705.1"/>
    </source>
</evidence>
<evidence type="ECO:0000313" key="2">
    <source>
        <dbReference type="Proteomes" id="UP000522590"/>
    </source>
</evidence>
<dbReference type="Gene3D" id="1.25.40.10">
    <property type="entry name" value="Tetratricopeptide repeat domain"/>
    <property type="match status" value="1"/>
</dbReference>
<dbReference type="Proteomes" id="UP000522590">
    <property type="component" value="Unassembled WGS sequence"/>
</dbReference>
<gene>
    <name evidence="1" type="ORF">HUK81_17810</name>
</gene>
<dbReference type="RefSeq" id="WP_176644147.1">
    <property type="nucleotide sequence ID" value="NZ_JABXXS010000103.1"/>
</dbReference>
<proteinExistence type="predicted"/>
<accession>A0A850P201</accession>
<dbReference type="EMBL" id="JABXXS010000103">
    <property type="protein sequence ID" value="NVN38705.1"/>
    <property type="molecule type" value="Genomic_DNA"/>
</dbReference>
<protein>
    <recommendedName>
        <fullName evidence="3">Calcineurin-like phosphoesterase domain-containing protein</fullName>
    </recommendedName>
</protein>
<dbReference type="SUPFAM" id="SSF48452">
    <property type="entry name" value="TPR-like"/>
    <property type="match status" value="1"/>
</dbReference>